<dbReference type="InterPro" id="IPR000525">
    <property type="entry name" value="Initiator_Rep_WH1"/>
</dbReference>
<dbReference type="GeneID" id="303302194"/>
<evidence type="ECO:0000313" key="4">
    <source>
        <dbReference type="EMBL" id="SDE08047.1"/>
    </source>
</evidence>
<accession>A0A1G7A0L2</accession>
<gene>
    <name evidence="3" type="ORF">GCM10007915_07650</name>
    <name evidence="4" type="ORF">SAMN05660405_02266</name>
</gene>
<reference evidence="3" key="4">
    <citation type="submission" date="2023-01" db="EMBL/GenBank/DDBJ databases">
        <title>Draft genome sequence of Psychrobacter pacificensis strain NBRC 103191.</title>
        <authorList>
            <person name="Sun Q."/>
            <person name="Mori K."/>
        </authorList>
    </citation>
    <scope>NUCLEOTIDE SEQUENCE</scope>
    <source>
        <strain evidence="3">NBRC 103191</strain>
    </source>
</reference>
<dbReference type="InterPro" id="IPR036390">
    <property type="entry name" value="WH_DNA-bd_sf"/>
</dbReference>
<organism evidence="4 5">
    <name type="scientific">Psychrobacter pacificensis</name>
    <dbReference type="NCBI Taxonomy" id="112002"/>
    <lineage>
        <taxon>Bacteria</taxon>
        <taxon>Pseudomonadati</taxon>
        <taxon>Pseudomonadota</taxon>
        <taxon>Gammaproteobacteria</taxon>
        <taxon>Moraxellales</taxon>
        <taxon>Moraxellaceae</taxon>
        <taxon>Psychrobacter</taxon>
    </lineage>
</organism>
<evidence type="ECO:0000313" key="5">
    <source>
        <dbReference type="Proteomes" id="UP000198501"/>
    </source>
</evidence>
<dbReference type="Proteomes" id="UP001156645">
    <property type="component" value="Unassembled WGS sequence"/>
</dbReference>
<dbReference type="Pfam" id="PF21205">
    <property type="entry name" value="Rep3_C"/>
    <property type="match status" value="1"/>
</dbReference>
<dbReference type="GO" id="GO:0003887">
    <property type="term" value="F:DNA-directed DNA polymerase activity"/>
    <property type="evidence" value="ECO:0007669"/>
    <property type="project" value="InterPro"/>
</dbReference>
<dbReference type="AlphaFoldDB" id="A0A1G7A0L2"/>
<reference evidence="3" key="1">
    <citation type="journal article" date="2014" name="Int. J. Syst. Evol. Microbiol.">
        <title>Complete genome of a new Firmicutes species belonging to the dominant human colonic microbiota ('Ruminococcus bicirculans') reveals two chromosomes and a selective capacity to utilize plant glucans.</title>
        <authorList>
            <consortium name="NISC Comparative Sequencing Program"/>
            <person name="Wegmann U."/>
            <person name="Louis P."/>
            <person name="Goesmann A."/>
            <person name="Henrissat B."/>
            <person name="Duncan S.H."/>
            <person name="Flint H.J."/>
        </authorList>
    </citation>
    <scope>NUCLEOTIDE SEQUENCE</scope>
    <source>
        <strain evidence="3">NBRC 103191</strain>
    </source>
</reference>
<dbReference type="Gene3D" id="1.10.10.10">
    <property type="entry name" value="Winged helix-like DNA-binding domain superfamily/Winged helix DNA-binding domain"/>
    <property type="match status" value="2"/>
</dbReference>
<evidence type="ECO:0000256" key="1">
    <source>
        <dbReference type="ARBA" id="ARBA00038283"/>
    </source>
</evidence>
<dbReference type="InterPro" id="IPR036388">
    <property type="entry name" value="WH-like_DNA-bd_sf"/>
</dbReference>
<dbReference type="EMBL" id="BSOK01000010">
    <property type="protein sequence ID" value="GLR28527.1"/>
    <property type="molecule type" value="Genomic_DNA"/>
</dbReference>
<comment type="similarity">
    <text evidence="1">Belongs to the initiator RepB protein family.</text>
</comment>
<reference evidence="6" key="3">
    <citation type="journal article" date="2019" name="Int. J. Syst. Evol. Microbiol.">
        <title>The Global Catalogue of Microorganisms (GCM) 10K type strain sequencing project: providing services to taxonomists for standard genome sequencing and annotation.</title>
        <authorList>
            <consortium name="The Broad Institute Genomics Platform"/>
            <consortium name="The Broad Institute Genome Sequencing Center for Infectious Disease"/>
            <person name="Wu L."/>
            <person name="Ma J."/>
        </authorList>
    </citation>
    <scope>NUCLEOTIDE SEQUENCE [LARGE SCALE GENOMIC DNA]</scope>
    <source>
        <strain evidence="6">NBRC 103191</strain>
    </source>
</reference>
<dbReference type="SUPFAM" id="SSF46785">
    <property type="entry name" value="Winged helix' DNA-binding domain"/>
    <property type="match status" value="2"/>
</dbReference>
<dbReference type="GO" id="GO:0006270">
    <property type="term" value="P:DNA replication initiation"/>
    <property type="evidence" value="ECO:0007669"/>
    <property type="project" value="InterPro"/>
</dbReference>
<evidence type="ECO:0000259" key="2">
    <source>
        <dbReference type="Pfam" id="PF01051"/>
    </source>
</evidence>
<dbReference type="EMBL" id="FNAL01000022">
    <property type="protein sequence ID" value="SDE08047.1"/>
    <property type="molecule type" value="Genomic_DNA"/>
</dbReference>
<dbReference type="RefSeq" id="WP_045448300.1">
    <property type="nucleotide sequence ID" value="NZ_BSOK01000010.1"/>
</dbReference>
<sequence length="317" mass="36644">MNDVELYEKKYPEKWIVMQNKITQAFREMSIDEKRIIILASPLVRVNNATEKTPIEVASSEFAKLSGIDRNSAYKQMKSASKKLMKRTFIYEDKDGDDTEVQWLIRSKYADGYISMHFTDEVIYLLQVFDKLNPYTKYLKEDILNLKLTYSLDLYHLAKKSEGKGGFSMTLDQYRQELGTPKSYERINNLKENAVDGPIKEINQKTDIKITYENIKRGRTVTGLTFTVKAKPTKKKGQEGLNQNNEDRDIPPLTVKQIDRFAPLLANYSPFGSYAPSGKSTQEVISWLHTQLRDEAFLKTHKKHLLAIGYTFPKQKS</sequence>
<dbReference type="Proteomes" id="UP000198501">
    <property type="component" value="Unassembled WGS sequence"/>
</dbReference>
<proteinExistence type="inferred from homology"/>
<reference evidence="4 5" key="2">
    <citation type="submission" date="2016-10" db="EMBL/GenBank/DDBJ databases">
        <authorList>
            <person name="de Groot N.N."/>
        </authorList>
    </citation>
    <scope>NUCLEOTIDE SEQUENCE [LARGE SCALE GENOMIC DNA]</scope>
    <source>
        <strain evidence="4 5">DSM 23406</strain>
    </source>
</reference>
<keyword evidence="6" id="KW-1185">Reference proteome</keyword>
<evidence type="ECO:0000313" key="6">
    <source>
        <dbReference type="Proteomes" id="UP001156645"/>
    </source>
</evidence>
<name>A0A1G7A0L2_9GAMM</name>
<feature type="domain" description="Initiator Rep protein WH1" evidence="2">
    <location>
        <begin position="15"/>
        <end position="159"/>
    </location>
</feature>
<evidence type="ECO:0000313" key="3">
    <source>
        <dbReference type="EMBL" id="GLR28527.1"/>
    </source>
</evidence>
<dbReference type="Pfam" id="PF01051">
    <property type="entry name" value="Rep3_N"/>
    <property type="match status" value="1"/>
</dbReference>
<protein>
    <submittedName>
        <fullName evidence="4">Protein involved in initiation of plasmid replication</fullName>
    </submittedName>
</protein>